<evidence type="ECO:0000256" key="2">
    <source>
        <dbReference type="ARBA" id="ARBA00022679"/>
    </source>
</evidence>
<dbReference type="Pfam" id="PF01189">
    <property type="entry name" value="Methyltr_RsmB-F"/>
    <property type="match status" value="1"/>
</dbReference>
<dbReference type="InterPro" id="IPR035926">
    <property type="entry name" value="NusB-like_sf"/>
</dbReference>
<dbReference type="GO" id="GO:0006355">
    <property type="term" value="P:regulation of DNA-templated transcription"/>
    <property type="evidence" value="ECO:0007669"/>
    <property type="project" value="InterPro"/>
</dbReference>
<evidence type="ECO:0000256" key="5">
    <source>
        <dbReference type="PROSITE-ProRule" id="PRU01023"/>
    </source>
</evidence>
<evidence type="ECO:0000313" key="9">
    <source>
        <dbReference type="Proteomes" id="UP000078368"/>
    </source>
</evidence>
<comment type="similarity">
    <text evidence="5">Belongs to the class I-like SAM-binding methyltransferase superfamily. RsmB/NOP family.</text>
</comment>
<dbReference type="Proteomes" id="UP000078368">
    <property type="component" value="Unassembled WGS sequence"/>
</dbReference>
<name>A0A179B6A6_9ACTO</name>
<dbReference type="EMBL" id="LVZK01000001">
    <property type="protein sequence ID" value="OAP86889.1"/>
    <property type="molecule type" value="Genomic_DNA"/>
</dbReference>
<sequence>MNEQPHEGRNSRRIEGAARADDGDNARERHGAGNRRDGRRDRRPEGWHPGRQEANAARLVAFEVLRAVDEDDAYANLVLPVEIARAGLNKLDAAYATNLCYGTLRMRGRWDAIISRCAKGRRIYDIDPPVLDLLRMGCEQLLAMETPPHAAIHETVVIARNFFGQGTGGFVNAVLRRISEKAGQWPEIVRSSTASHTEFLSLWHSHPRWIVEALEESLEASGRSRDDVESVLAAHNAPAKVALAARAISPEALAERVEAAKMEAFPGCLMPSAVLLGRGDPHRLYPVRDGLAGVQDEGSQLIAAMFASAPIEGKDELWLDMCAGPGGKTATLAAIAQGRGARIHANEPQEHRLDLVAASVEPWEDTVALRLGDGRELGTQEPDAYDRVLVDAPCSGLGALRRRPEARWRKDPKDIPGLAKLQRQLLASAFKALRPGGALVYSTCSPVLAETRDVVRDFLAAHGRAKLLDAGEVANRVAIRDVSARDGMVQLWADADRTDGMFIALITKEAADAEAAADSTTS</sequence>
<evidence type="ECO:0000256" key="6">
    <source>
        <dbReference type="SAM" id="MobiDB-lite"/>
    </source>
</evidence>
<dbReference type="SUPFAM" id="SSF48013">
    <property type="entry name" value="NusB-like"/>
    <property type="match status" value="1"/>
</dbReference>
<dbReference type="AlphaFoldDB" id="A0A179B6A6"/>
<comment type="caution">
    <text evidence="8">The sequence shown here is derived from an EMBL/GenBank/DDBJ whole genome shotgun (WGS) entry which is preliminary data.</text>
</comment>
<feature type="binding site" evidence="5">
    <location>
        <begin position="322"/>
        <end position="328"/>
    </location>
    <ligand>
        <name>S-adenosyl-L-methionine</name>
        <dbReference type="ChEBI" id="CHEBI:59789"/>
    </ligand>
</feature>
<dbReference type="GO" id="GO:0001510">
    <property type="term" value="P:RNA methylation"/>
    <property type="evidence" value="ECO:0007669"/>
    <property type="project" value="InterPro"/>
</dbReference>
<feature type="binding site" evidence="5">
    <location>
        <position position="391"/>
    </location>
    <ligand>
        <name>S-adenosyl-L-methionine</name>
        <dbReference type="ChEBI" id="CHEBI:59789"/>
    </ligand>
</feature>
<dbReference type="InterPro" id="IPR001678">
    <property type="entry name" value="MeTrfase_RsmB-F_NOP2_dom"/>
</dbReference>
<evidence type="ECO:0000256" key="1">
    <source>
        <dbReference type="ARBA" id="ARBA00022603"/>
    </source>
</evidence>
<accession>A0A179B6A6</accession>
<feature type="active site" description="Nucleophile" evidence="5">
    <location>
        <position position="444"/>
    </location>
</feature>
<dbReference type="SUPFAM" id="SSF53335">
    <property type="entry name" value="S-adenosyl-L-methionine-dependent methyltransferases"/>
    <property type="match status" value="1"/>
</dbReference>
<dbReference type="CDD" id="cd02440">
    <property type="entry name" value="AdoMet_MTases"/>
    <property type="match status" value="1"/>
</dbReference>
<feature type="binding site" evidence="5">
    <location>
        <position position="373"/>
    </location>
    <ligand>
        <name>S-adenosyl-L-methionine</name>
        <dbReference type="ChEBI" id="CHEBI:59789"/>
    </ligand>
</feature>
<dbReference type="STRING" id="1823756.A4H34_07200"/>
<feature type="binding site" evidence="5">
    <location>
        <position position="347"/>
    </location>
    <ligand>
        <name>S-adenosyl-L-methionine</name>
        <dbReference type="ChEBI" id="CHEBI:59789"/>
    </ligand>
</feature>
<evidence type="ECO:0000256" key="3">
    <source>
        <dbReference type="ARBA" id="ARBA00022691"/>
    </source>
</evidence>
<organism evidence="8 9">
    <name type="scientific">Peptidiphaga gingivicola</name>
    <dbReference type="NCBI Taxonomy" id="2741497"/>
    <lineage>
        <taxon>Bacteria</taxon>
        <taxon>Bacillati</taxon>
        <taxon>Actinomycetota</taxon>
        <taxon>Actinomycetes</taxon>
        <taxon>Actinomycetales</taxon>
        <taxon>Actinomycetaceae</taxon>
        <taxon>Peptidiphaga</taxon>
    </lineage>
</organism>
<dbReference type="Gene3D" id="3.40.50.150">
    <property type="entry name" value="Vaccinia Virus protein VP39"/>
    <property type="match status" value="1"/>
</dbReference>
<reference evidence="8 9" key="1">
    <citation type="submission" date="2016-04" db="EMBL/GenBank/DDBJ databases">
        <title>Peptidophaga gingivicola gen. nov., sp. nov., isolated from human subgingival plaque.</title>
        <authorList>
            <person name="Beall C.J."/>
            <person name="Mokrzan E.M."/>
            <person name="Griffen A.L."/>
            <person name="Leys E.J."/>
        </authorList>
    </citation>
    <scope>NUCLEOTIDE SEQUENCE [LARGE SCALE GENOMIC DNA]</scope>
    <source>
        <strain evidence="8 9">BA112</strain>
    </source>
</reference>
<keyword evidence="9" id="KW-1185">Reference proteome</keyword>
<keyword evidence="4 5" id="KW-0694">RNA-binding</keyword>
<dbReference type="PROSITE" id="PS51686">
    <property type="entry name" value="SAM_MT_RSMB_NOP"/>
    <property type="match status" value="1"/>
</dbReference>
<dbReference type="InterPro" id="IPR049560">
    <property type="entry name" value="MeTrfase_RsmB-F_NOP2_cat"/>
</dbReference>
<proteinExistence type="inferred from homology"/>
<dbReference type="Gene3D" id="1.10.940.10">
    <property type="entry name" value="NusB-like"/>
    <property type="match status" value="1"/>
</dbReference>
<keyword evidence="3 5" id="KW-0949">S-adenosyl-L-methionine</keyword>
<dbReference type="PANTHER" id="PTHR22807:SF53">
    <property type="entry name" value="RIBOSOMAL RNA SMALL SUBUNIT METHYLTRANSFERASE B-RELATED"/>
    <property type="match status" value="1"/>
</dbReference>
<dbReference type="RefSeq" id="WP_064231525.1">
    <property type="nucleotide sequence ID" value="NZ_LVZK01000001.1"/>
</dbReference>
<dbReference type="Pfam" id="PF01029">
    <property type="entry name" value="NusB"/>
    <property type="match status" value="1"/>
</dbReference>
<dbReference type="GO" id="GO:0003723">
    <property type="term" value="F:RNA binding"/>
    <property type="evidence" value="ECO:0007669"/>
    <property type="project" value="UniProtKB-UniRule"/>
</dbReference>
<dbReference type="OrthoDB" id="9810297at2"/>
<gene>
    <name evidence="8" type="ORF">A4H34_07200</name>
</gene>
<keyword evidence="1 5" id="KW-0489">Methyltransferase</keyword>
<dbReference type="GO" id="GO:0008173">
    <property type="term" value="F:RNA methyltransferase activity"/>
    <property type="evidence" value="ECO:0007669"/>
    <property type="project" value="InterPro"/>
</dbReference>
<dbReference type="InterPro" id="IPR029063">
    <property type="entry name" value="SAM-dependent_MTases_sf"/>
</dbReference>
<protein>
    <submittedName>
        <fullName evidence="8">16S rRNA methyltransferase</fullName>
    </submittedName>
</protein>
<keyword evidence="2 5" id="KW-0808">Transferase</keyword>
<evidence type="ECO:0000313" key="8">
    <source>
        <dbReference type="EMBL" id="OAP86889.1"/>
    </source>
</evidence>
<feature type="domain" description="SAM-dependent MTase RsmB/NOP-type" evidence="7">
    <location>
        <begin position="229"/>
        <end position="509"/>
    </location>
</feature>
<dbReference type="InterPro" id="IPR023267">
    <property type="entry name" value="RCMT"/>
</dbReference>
<evidence type="ECO:0000259" key="7">
    <source>
        <dbReference type="PROSITE" id="PS51686"/>
    </source>
</evidence>
<dbReference type="PRINTS" id="PR02008">
    <property type="entry name" value="RCMTFAMILY"/>
</dbReference>
<feature type="region of interest" description="Disordered" evidence="6">
    <location>
        <begin position="1"/>
        <end position="51"/>
    </location>
</feature>
<dbReference type="PANTHER" id="PTHR22807">
    <property type="entry name" value="NOP2 YEAST -RELATED NOL1/NOP2/FMU SUN DOMAIN-CONTAINING"/>
    <property type="match status" value="1"/>
</dbReference>
<evidence type="ECO:0000256" key="4">
    <source>
        <dbReference type="ARBA" id="ARBA00022884"/>
    </source>
</evidence>
<dbReference type="InterPro" id="IPR006027">
    <property type="entry name" value="NusB_RsmB_TIM44"/>
</dbReference>